<protein>
    <recommendedName>
        <fullName evidence="12">Trk system potassium uptake protein</fullName>
    </recommendedName>
</protein>
<accession>A0A1Y1QX41</accession>
<feature type="binding site" evidence="13">
    <location>
        <position position="221"/>
    </location>
    <ligand>
        <name>K(+)</name>
        <dbReference type="ChEBI" id="CHEBI:29103"/>
    </ligand>
</feature>
<keyword evidence="6 12" id="KW-0633">Potassium transport</keyword>
<evidence type="ECO:0000256" key="8">
    <source>
        <dbReference type="ARBA" id="ARBA00022958"/>
    </source>
</evidence>
<sequence>MQFSIILRIFGLLLMVFSFTMFPPILIGWLMGDPELTPFWWAGAILLGVGFALWLPVRHARAVLRTRDGFLIVTLFWVVLSLAGALPFVFSEAVSASFTDAVFETASGLTTTGATVFIGLDAFPRSILFWRMELHWLGGMGIIVLAVAILPMLGVGGMQVYKAEAPGPIKDAKLEPRIAETAKLLWYTYLVLTILCALAFRLAGMNWFDAVGHSFSVLGTGGFGNHDLSLAFFDSPTIDYIAIIFMFLAGANFGLHYIAWRGATVKPYAEDSEFRFYTGLTLAAIAVVALSLFAYDTYPDPFDALRYAAFHVVSVMTSTGLIIGDHSVWPSFLPVFITLLVTSGGCSGSTGGGMKAIRFLLLLKQAIREINLLVHPRAHMPIKINKQVIDEQIVKAVWGFFFIYAALFVVFMLGLMADGQDQVTAFSAVAATINNMGVGLGNVSSNFAPLSDFSKWWLSLCMIMGRLELMTVLVLLTPAFWRK</sequence>
<reference evidence="15 16" key="1">
    <citation type="submission" date="2017-01" db="EMBL/GenBank/DDBJ databases">
        <title>Novel large sulfur bacteria in the metagenomes of groundwater-fed chemosynthetic microbial mats in the Lake Huron basin.</title>
        <authorList>
            <person name="Sharrar A.M."/>
            <person name="Flood B.E."/>
            <person name="Bailey J.V."/>
            <person name="Jones D.S."/>
            <person name="Biddanda B."/>
            <person name="Ruberg S.A."/>
            <person name="Marcus D.N."/>
            <person name="Dick G.J."/>
        </authorList>
    </citation>
    <scope>NUCLEOTIDE SEQUENCE [LARGE SCALE GENOMIC DNA]</scope>
    <source>
        <strain evidence="15">A8</strain>
    </source>
</reference>
<evidence type="ECO:0000313" key="16">
    <source>
        <dbReference type="Proteomes" id="UP000192491"/>
    </source>
</evidence>
<evidence type="ECO:0000256" key="13">
    <source>
        <dbReference type="PIRSR" id="PIRSR006247-1"/>
    </source>
</evidence>
<evidence type="ECO:0000256" key="1">
    <source>
        <dbReference type="ARBA" id="ARBA00004429"/>
    </source>
</evidence>
<feature type="binding site" evidence="13">
    <location>
        <position position="435"/>
    </location>
    <ligand>
        <name>K(+)</name>
        <dbReference type="ChEBI" id="CHEBI:29103"/>
    </ligand>
</feature>
<feature type="binding site" evidence="13">
    <location>
        <position position="111"/>
    </location>
    <ligand>
        <name>K(+)</name>
        <dbReference type="ChEBI" id="CHEBI:29103"/>
    </ligand>
</feature>
<organism evidence="15 16">
    <name type="scientific">Thiothrix lacustris</name>
    <dbReference type="NCBI Taxonomy" id="525917"/>
    <lineage>
        <taxon>Bacteria</taxon>
        <taxon>Pseudomonadati</taxon>
        <taxon>Pseudomonadota</taxon>
        <taxon>Gammaproteobacteria</taxon>
        <taxon>Thiotrichales</taxon>
        <taxon>Thiotrichaceae</taxon>
        <taxon>Thiothrix</taxon>
    </lineage>
</organism>
<keyword evidence="10 12" id="KW-0406">Ion transport</keyword>
<evidence type="ECO:0000256" key="9">
    <source>
        <dbReference type="ARBA" id="ARBA00022989"/>
    </source>
</evidence>
<evidence type="ECO:0000256" key="5">
    <source>
        <dbReference type="ARBA" id="ARBA00022519"/>
    </source>
</evidence>
<evidence type="ECO:0000256" key="12">
    <source>
        <dbReference type="PIRNR" id="PIRNR006247"/>
    </source>
</evidence>
<dbReference type="InterPro" id="IPR003445">
    <property type="entry name" value="Cat_transpt"/>
</dbReference>
<feature type="binding site" evidence="13">
    <location>
        <position position="436"/>
    </location>
    <ligand>
        <name>K(+)</name>
        <dbReference type="ChEBI" id="CHEBI:29103"/>
    </ligand>
</feature>
<dbReference type="GO" id="GO:0005886">
    <property type="term" value="C:plasma membrane"/>
    <property type="evidence" value="ECO:0007669"/>
    <property type="project" value="UniProtKB-SubCell"/>
</dbReference>
<feature type="transmembrane region" description="Helical" evidence="14">
    <location>
        <begin position="335"/>
        <end position="354"/>
    </location>
</feature>
<feature type="transmembrane region" description="Helical" evidence="14">
    <location>
        <begin position="456"/>
        <end position="481"/>
    </location>
</feature>
<dbReference type="PIRSF" id="PIRSF006247">
    <property type="entry name" value="TrkH"/>
    <property type="match status" value="1"/>
</dbReference>
<feature type="transmembrane region" description="Helical" evidence="14">
    <location>
        <begin position="12"/>
        <end position="32"/>
    </location>
</feature>
<keyword evidence="8 12" id="KW-0630">Potassium</keyword>
<dbReference type="Proteomes" id="UP000192491">
    <property type="component" value="Unassembled WGS sequence"/>
</dbReference>
<name>A0A1Y1QX41_9GAMM</name>
<evidence type="ECO:0000256" key="10">
    <source>
        <dbReference type="ARBA" id="ARBA00023065"/>
    </source>
</evidence>
<comment type="subcellular location">
    <subcellularLocation>
        <location evidence="1 12">Cell inner membrane</location>
        <topology evidence="1 12">Multi-pass membrane protein</topology>
    </subcellularLocation>
</comment>
<dbReference type="GO" id="GO:0046872">
    <property type="term" value="F:metal ion binding"/>
    <property type="evidence" value="ECO:0007669"/>
    <property type="project" value="UniProtKB-KW"/>
</dbReference>
<proteinExistence type="inferred from homology"/>
<feature type="transmembrane region" description="Helical" evidence="14">
    <location>
        <begin position="274"/>
        <end position="295"/>
    </location>
</feature>
<evidence type="ECO:0000256" key="11">
    <source>
        <dbReference type="ARBA" id="ARBA00023136"/>
    </source>
</evidence>
<evidence type="ECO:0000256" key="2">
    <source>
        <dbReference type="ARBA" id="ARBA00009137"/>
    </source>
</evidence>
<feature type="transmembrane region" description="Helical" evidence="14">
    <location>
        <begin position="396"/>
        <end position="417"/>
    </location>
</feature>
<feature type="transmembrane region" description="Helical" evidence="14">
    <location>
        <begin position="134"/>
        <end position="153"/>
    </location>
</feature>
<evidence type="ECO:0000256" key="14">
    <source>
        <dbReference type="SAM" id="Phobius"/>
    </source>
</evidence>
<keyword evidence="7 14" id="KW-0812">Transmembrane</keyword>
<keyword evidence="9 14" id="KW-1133">Transmembrane helix</keyword>
<evidence type="ECO:0000256" key="7">
    <source>
        <dbReference type="ARBA" id="ARBA00022692"/>
    </source>
</evidence>
<evidence type="ECO:0000256" key="6">
    <source>
        <dbReference type="ARBA" id="ARBA00022538"/>
    </source>
</evidence>
<dbReference type="PANTHER" id="PTHR32024">
    <property type="entry name" value="TRK SYSTEM POTASSIUM UPTAKE PROTEIN TRKG-RELATED"/>
    <property type="match status" value="1"/>
</dbReference>
<keyword evidence="4 12" id="KW-1003">Cell membrane</keyword>
<dbReference type="EMBL" id="MTEJ01000009">
    <property type="protein sequence ID" value="OQX15942.1"/>
    <property type="molecule type" value="Genomic_DNA"/>
</dbReference>
<dbReference type="Pfam" id="PF02386">
    <property type="entry name" value="TrkH"/>
    <property type="match status" value="1"/>
</dbReference>
<dbReference type="InterPro" id="IPR004772">
    <property type="entry name" value="TrkH"/>
</dbReference>
<evidence type="ECO:0000313" key="15">
    <source>
        <dbReference type="EMBL" id="OQX15942.1"/>
    </source>
</evidence>
<comment type="similarity">
    <text evidence="2 12">Belongs to the TrkH potassium transport family.</text>
</comment>
<feature type="binding site" evidence="13">
    <location>
        <position position="112"/>
    </location>
    <ligand>
        <name>K(+)</name>
        <dbReference type="ChEBI" id="CHEBI:29103"/>
    </ligand>
</feature>
<evidence type="ECO:0000256" key="4">
    <source>
        <dbReference type="ARBA" id="ARBA00022475"/>
    </source>
</evidence>
<feature type="transmembrane region" description="Helical" evidence="14">
    <location>
        <begin position="69"/>
        <end position="90"/>
    </location>
</feature>
<feature type="transmembrane region" description="Helical" evidence="14">
    <location>
        <begin position="184"/>
        <end position="203"/>
    </location>
</feature>
<dbReference type="PANTHER" id="PTHR32024:SF2">
    <property type="entry name" value="TRK SYSTEM POTASSIUM UPTAKE PROTEIN TRKG-RELATED"/>
    <property type="match status" value="1"/>
</dbReference>
<dbReference type="GO" id="GO:0015379">
    <property type="term" value="F:potassium:chloride symporter activity"/>
    <property type="evidence" value="ECO:0007669"/>
    <property type="project" value="InterPro"/>
</dbReference>
<dbReference type="AlphaFoldDB" id="A0A1Y1QX41"/>
<feature type="transmembrane region" description="Helical" evidence="14">
    <location>
        <begin position="38"/>
        <end position="57"/>
    </location>
</feature>
<keyword evidence="11 12" id="KW-0472">Membrane</keyword>
<dbReference type="NCBIfam" id="TIGR00933">
    <property type="entry name" value="2a38"/>
    <property type="match status" value="1"/>
</dbReference>
<keyword evidence="5 12" id="KW-0997">Cell inner membrane</keyword>
<keyword evidence="3 12" id="KW-0813">Transport</keyword>
<comment type="function">
    <text evidence="12">Low-affinity potassium transport system. Interacts with Trk system potassium uptake protein TrkA.</text>
</comment>
<keyword evidence="13" id="KW-0479">Metal-binding</keyword>
<gene>
    <name evidence="15" type="ORF">BWK73_05275</name>
</gene>
<comment type="caution">
    <text evidence="15">The sequence shown here is derived from an EMBL/GenBank/DDBJ whole genome shotgun (WGS) entry which is preliminary data.</text>
</comment>
<feature type="binding site" evidence="13">
    <location>
        <position position="319"/>
    </location>
    <ligand>
        <name>K(+)</name>
        <dbReference type="ChEBI" id="CHEBI:29103"/>
    </ligand>
</feature>
<feature type="transmembrane region" description="Helical" evidence="14">
    <location>
        <begin position="240"/>
        <end position="259"/>
    </location>
</feature>
<evidence type="ECO:0000256" key="3">
    <source>
        <dbReference type="ARBA" id="ARBA00022448"/>
    </source>
</evidence>